<dbReference type="EMBL" id="SOYY01000001">
    <property type="protein sequence ID" value="KAA0725404.1"/>
    <property type="molecule type" value="Genomic_DNA"/>
</dbReference>
<dbReference type="GO" id="GO:0008270">
    <property type="term" value="F:zinc ion binding"/>
    <property type="evidence" value="ECO:0007669"/>
    <property type="project" value="InterPro"/>
</dbReference>
<accession>A0A5A9PT34</accession>
<reference evidence="1 2" key="1">
    <citation type="journal article" date="2019" name="Mol. Ecol. Resour.">
        <title>Chromosome-level genome assembly of Triplophysa tibetana, a fish adapted to the harsh high-altitude environment of the Tibetan Plateau.</title>
        <authorList>
            <person name="Yang X."/>
            <person name="Liu H."/>
            <person name="Ma Z."/>
            <person name="Zou Y."/>
            <person name="Zou M."/>
            <person name="Mao Y."/>
            <person name="Li X."/>
            <person name="Wang H."/>
            <person name="Chen T."/>
            <person name="Wang W."/>
            <person name="Yang R."/>
        </authorList>
    </citation>
    <scope>NUCLEOTIDE SEQUENCE [LARGE SCALE GENOMIC DNA]</scope>
    <source>
        <strain evidence="1">TTIB1903HZAU</strain>
        <tissue evidence="1">Muscle</tissue>
    </source>
</reference>
<proteinExistence type="predicted"/>
<name>A0A5A9PT34_9TELE</name>
<dbReference type="GO" id="GO:0003676">
    <property type="term" value="F:nucleic acid binding"/>
    <property type="evidence" value="ECO:0007669"/>
    <property type="project" value="InterPro"/>
</dbReference>
<dbReference type="SUPFAM" id="SSF57756">
    <property type="entry name" value="Retrovirus zinc finger-like domains"/>
    <property type="match status" value="1"/>
</dbReference>
<protein>
    <recommendedName>
        <fullName evidence="3">CCHC-type domain-containing protein</fullName>
    </recommendedName>
</protein>
<evidence type="ECO:0000313" key="2">
    <source>
        <dbReference type="Proteomes" id="UP000324632"/>
    </source>
</evidence>
<comment type="caution">
    <text evidence="1">The sequence shown here is derived from an EMBL/GenBank/DDBJ whole genome shotgun (WGS) entry which is preliminary data.</text>
</comment>
<evidence type="ECO:0000313" key="1">
    <source>
        <dbReference type="EMBL" id="KAA0725404.1"/>
    </source>
</evidence>
<dbReference type="InterPro" id="IPR036875">
    <property type="entry name" value="Znf_CCHC_sf"/>
</dbReference>
<gene>
    <name evidence="1" type="ORF">E1301_Tti019004</name>
</gene>
<sequence>MHLVTFDDSIGLEKLIQYAIRIAQRRTACSLAESTAHPTKPSFWPYYNPPDPTPMQIDSSRLSQEERARRMSNRLCLYCGGPGHLIGECIVRPPQPAWSTICSPRVSTELSLLAVMVISPLHSVPAQALVDSGAAGNFICHSLLNQLQLPQGSSVDSGLVCPWLQTHQPNINWKTGEVLNWSEVCKNQLPSETSKLPMISD</sequence>
<dbReference type="AlphaFoldDB" id="A0A5A9PT34"/>
<evidence type="ECO:0008006" key="3">
    <source>
        <dbReference type="Google" id="ProtNLM"/>
    </source>
</evidence>
<organism evidence="1 2">
    <name type="scientific">Triplophysa tibetana</name>
    <dbReference type="NCBI Taxonomy" id="1572043"/>
    <lineage>
        <taxon>Eukaryota</taxon>
        <taxon>Metazoa</taxon>
        <taxon>Chordata</taxon>
        <taxon>Craniata</taxon>
        <taxon>Vertebrata</taxon>
        <taxon>Euteleostomi</taxon>
        <taxon>Actinopterygii</taxon>
        <taxon>Neopterygii</taxon>
        <taxon>Teleostei</taxon>
        <taxon>Ostariophysi</taxon>
        <taxon>Cypriniformes</taxon>
        <taxon>Nemacheilidae</taxon>
        <taxon>Triplophysa</taxon>
    </lineage>
</organism>
<keyword evidence="2" id="KW-1185">Reference proteome</keyword>
<dbReference type="Proteomes" id="UP000324632">
    <property type="component" value="Chromosome 1"/>
</dbReference>